<proteinExistence type="predicted"/>
<feature type="compositionally biased region" description="Low complexity" evidence="1">
    <location>
        <begin position="21"/>
        <end position="36"/>
    </location>
</feature>
<dbReference type="Proteomes" id="UP001174932">
    <property type="component" value="Unassembled WGS sequence"/>
</dbReference>
<feature type="region of interest" description="Disordered" evidence="1">
    <location>
        <begin position="1"/>
        <end position="52"/>
    </location>
</feature>
<dbReference type="Pfam" id="PF13763">
    <property type="entry name" value="DUF4167"/>
    <property type="match status" value="1"/>
</dbReference>
<feature type="domain" description="DUF4167" evidence="2">
    <location>
        <begin position="23"/>
        <end position="96"/>
    </location>
</feature>
<dbReference type="EMBL" id="JAUOZU010000008">
    <property type="protein sequence ID" value="MDO6964802.1"/>
    <property type="molecule type" value="Genomic_DNA"/>
</dbReference>
<keyword evidence="4" id="KW-1185">Reference proteome</keyword>
<reference evidence="3" key="2">
    <citation type="submission" date="2023-07" db="EMBL/GenBank/DDBJ databases">
        <authorList>
            <person name="Shen H."/>
        </authorList>
    </citation>
    <scope>NUCLEOTIDE SEQUENCE</scope>
    <source>
        <strain evidence="3">TNR-22</strain>
    </source>
</reference>
<gene>
    <name evidence="3" type="ORF">Q4481_12610</name>
</gene>
<comment type="caution">
    <text evidence="3">The sequence shown here is derived from an EMBL/GenBank/DDBJ whole genome shotgun (WGS) entry which is preliminary data.</text>
</comment>
<feature type="compositionally biased region" description="Low complexity" evidence="1">
    <location>
        <begin position="205"/>
        <end position="222"/>
    </location>
</feature>
<sequence>MRSGQQKQRSRGRSSNGGGSNPNNNNNNNQRKGQNPLTRTYDSSGPDVKIRGTAQTIAEKYMALARDATSSGDRVMAENYLQHAEHYNRIIAAAQAMYQERYQRDDRNEPNDRNDYNDRQDQVDRDEDEQETIAQPMVAQIAPQPEVPQPVIDSSTPQPVIEGTPVEVQLEQETASGDAGEQGKASSRRRSSGRSRRPPRKSGDSAEASVSESAAPAEEPAE</sequence>
<feature type="region of interest" description="Disordered" evidence="1">
    <location>
        <begin position="103"/>
        <end position="222"/>
    </location>
</feature>
<evidence type="ECO:0000259" key="2">
    <source>
        <dbReference type="Pfam" id="PF13763"/>
    </source>
</evidence>
<reference evidence="3" key="1">
    <citation type="journal article" date="2015" name="Int. J. Syst. Evol. Microbiol.">
        <title>Rhizobium alvei sp. nov., isolated from a freshwater river.</title>
        <authorList>
            <person name="Sheu S.Y."/>
            <person name="Huang H.W."/>
            <person name="Young C.C."/>
            <person name="Chen W.M."/>
        </authorList>
    </citation>
    <scope>NUCLEOTIDE SEQUENCE</scope>
    <source>
        <strain evidence="3">TNR-22</strain>
    </source>
</reference>
<evidence type="ECO:0000256" key="1">
    <source>
        <dbReference type="SAM" id="MobiDB-lite"/>
    </source>
</evidence>
<evidence type="ECO:0000313" key="4">
    <source>
        <dbReference type="Proteomes" id="UP001174932"/>
    </source>
</evidence>
<name>A0ABT8YM92_9HYPH</name>
<feature type="compositionally biased region" description="Basic and acidic residues" evidence="1">
    <location>
        <begin position="103"/>
        <end position="123"/>
    </location>
</feature>
<organism evidence="3 4">
    <name type="scientific">Rhizobium alvei</name>
    <dbReference type="NCBI Taxonomy" id="1132659"/>
    <lineage>
        <taxon>Bacteria</taxon>
        <taxon>Pseudomonadati</taxon>
        <taxon>Pseudomonadota</taxon>
        <taxon>Alphaproteobacteria</taxon>
        <taxon>Hyphomicrobiales</taxon>
        <taxon>Rhizobiaceae</taxon>
        <taxon>Rhizobium/Agrobacterium group</taxon>
        <taxon>Rhizobium</taxon>
    </lineage>
</organism>
<dbReference type="InterPro" id="IPR025430">
    <property type="entry name" value="DUF4167"/>
</dbReference>
<dbReference type="RefSeq" id="WP_304376730.1">
    <property type="nucleotide sequence ID" value="NZ_JAUOZU010000008.1"/>
</dbReference>
<protein>
    <submittedName>
        <fullName evidence="3">DUF4167 domain-containing protein</fullName>
    </submittedName>
</protein>
<feature type="compositionally biased region" description="Basic residues" evidence="1">
    <location>
        <begin position="186"/>
        <end position="200"/>
    </location>
</feature>
<evidence type="ECO:0000313" key="3">
    <source>
        <dbReference type="EMBL" id="MDO6964802.1"/>
    </source>
</evidence>
<accession>A0ABT8YM92</accession>